<protein>
    <submittedName>
        <fullName evidence="1">Uncharacterized protein</fullName>
    </submittedName>
</protein>
<dbReference type="EMBL" id="LCAW01000003">
    <property type="protein sequence ID" value="KKR99714.1"/>
    <property type="molecule type" value="Genomic_DNA"/>
</dbReference>
<evidence type="ECO:0000313" key="2">
    <source>
        <dbReference type="Proteomes" id="UP000033930"/>
    </source>
</evidence>
<reference evidence="1 2" key="1">
    <citation type="journal article" date="2015" name="Nature">
        <title>rRNA introns, odd ribosomes, and small enigmatic genomes across a large radiation of phyla.</title>
        <authorList>
            <person name="Brown C.T."/>
            <person name="Hug L.A."/>
            <person name="Thomas B.C."/>
            <person name="Sharon I."/>
            <person name="Castelle C.J."/>
            <person name="Singh A."/>
            <person name="Wilkins M.J."/>
            <person name="Williams K.H."/>
            <person name="Banfield J.F."/>
        </authorList>
    </citation>
    <scope>NUCLEOTIDE SEQUENCE [LARGE SCALE GENOMIC DNA]</scope>
</reference>
<proteinExistence type="predicted"/>
<organism evidence="1 2">
    <name type="scientific">Candidatus Uhrbacteria bacterium GW2011_GWC1_41_20</name>
    <dbReference type="NCBI Taxonomy" id="1618983"/>
    <lineage>
        <taxon>Bacteria</taxon>
        <taxon>Candidatus Uhriibacteriota</taxon>
    </lineage>
</organism>
<comment type="caution">
    <text evidence="1">The sequence shown here is derived from an EMBL/GenBank/DDBJ whole genome shotgun (WGS) entry which is preliminary data.</text>
</comment>
<dbReference type="AlphaFoldDB" id="A0A0G0VFJ4"/>
<sequence length="172" mass="19536">MIEFDMCAEGSYGWCLHHPGRRFSTCMSIARARAGEQARRDHEYRELEERALQEEIALEHQRRVCKTQDERARAIERFVSDARAIISHSPRPETPVSRQHPLGLSTCVGAQYGICVRDPAKPWMLQFGNRLAQAGDKKIKFIFCNNCAAVLESNGIATKRFECRNSVNATTP</sequence>
<accession>A0A0G0VFJ4</accession>
<gene>
    <name evidence="1" type="ORF">UU50_C0003G0019</name>
</gene>
<name>A0A0G0VFJ4_9BACT</name>
<dbReference type="Proteomes" id="UP000033930">
    <property type="component" value="Unassembled WGS sequence"/>
</dbReference>
<evidence type="ECO:0000313" key="1">
    <source>
        <dbReference type="EMBL" id="KKR99714.1"/>
    </source>
</evidence>